<dbReference type="AlphaFoldDB" id="A0A162J8G1"/>
<evidence type="ECO:0000313" key="1">
    <source>
        <dbReference type="EMBL" id="OAA40908.1"/>
    </source>
</evidence>
<evidence type="ECO:0000313" key="2">
    <source>
        <dbReference type="Proteomes" id="UP000243498"/>
    </source>
</evidence>
<keyword evidence="2" id="KW-1185">Reference proteome</keyword>
<gene>
    <name evidence="1" type="ORF">NOR_05490</name>
</gene>
<dbReference type="Proteomes" id="UP000243498">
    <property type="component" value="Unassembled WGS sequence"/>
</dbReference>
<dbReference type="OrthoDB" id="4062651at2759"/>
<protein>
    <submittedName>
        <fullName evidence="1">Uncharacterized protein</fullName>
    </submittedName>
</protein>
<proteinExistence type="predicted"/>
<reference evidence="1 2" key="1">
    <citation type="journal article" date="2016" name="Genome Biol. Evol.">
        <title>Divergent and convergent evolution of fungal pathogenicity.</title>
        <authorList>
            <person name="Shang Y."/>
            <person name="Xiao G."/>
            <person name="Zheng P."/>
            <person name="Cen K."/>
            <person name="Zhan S."/>
            <person name="Wang C."/>
        </authorList>
    </citation>
    <scope>NUCLEOTIDE SEQUENCE [LARGE SCALE GENOMIC DNA]</scope>
    <source>
        <strain evidence="1 2">RCEF 4871</strain>
    </source>
</reference>
<organism evidence="1 2">
    <name type="scientific">Metarhizium rileyi (strain RCEF 4871)</name>
    <name type="common">Nomuraea rileyi</name>
    <dbReference type="NCBI Taxonomy" id="1649241"/>
    <lineage>
        <taxon>Eukaryota</taxon>
        <taxon>Fungi</taxon>
        <taxon>Dikarya</taxon>
        <taxon>Ascomycota</taxon>
        <taxon>Pezizomycotina</taxon>
        <taxon>Sordariomycetes</taxon>
        <taxon>Hypocreomycetidae</taxon>
        <taxon>Hypocreales</taxon>
        <taxon>Clavicipitaceae</taxon>
        <taxon>Metarhizium</taxon>
    </lineage>
</organism>
<name>A0A162J8G1_METRR</name>
<dbReference type="STRING" id="1081105.A0A162J8G1"/>
<sequence>MEPLEADATTPSFCMLELSVHGDDVVYAFLYHGTRFFVTITAEKLEGEGELLHQLNSFREDIDDPDNMFLLEEWVLGALDDFIRQAAPTRTADASKINTLLEYFSPLTFAFKLVNKKDHLCAIQECYNPNIHGDISP</sequence>
<accession>A0A162J8G1</accession>
<dbReference type="EMBL" id="AZHC01000017">
    <property type="protein sequence ID" value="OAA40908.1"/>
    <property type="molecule type" value="Genomic_DNA"/>
</dbReference>
<comment type="caution">
    <text evidence="1">The sequence shown here is derived from an EMBL/GenBank/DDBJ whole genome shotgun (WGS) entry which is preliminary data.</text>
</comment>